<reference evidence="1" key="1">
    <citation type="submission" date="2022-08" db="EMBL/GenBank/DDBJ databases">
        <title>Genome Sequence of Pycnoporus sanguineus.</title>
        <authorList>
            <person name="Buettner E."/>
        </authorList>
    </citation>
    <scope>NUCLEOTIDE SEQUENCE</scope>
    <source>
        <strain evidence="1">CG-C14</strain>
    </source>
</reference>
<comment type="caution">
    <text evidence="1">The sequence shown here is derived from an EMBL/GenBank/DDBJ whole genome shotgun (WGS) entry which is preliminary data.</text>
</comment>
<name>A0ACC1QAE5_9APHY</name>
<protein>
    <submittedName>
        <fullName evidence="1">Uncharacterized protein</fullName>
    </submittedName>
</protein>
<gene>
    <name evidence="1" type="ORF">NUW54_g92</name>
</gene>
<accession>A0ACC1QAE5</accession>
<sequence>MTREIFTTIYKNFMTKNPKDETLLFYEGRNINLYQLHYEVINAGGVNRVIQNDLWPVIGARLGFVNIPASDTEPAKAGPAFAHRLASIYKEFLLDFDKQYYLSMVKKHVASQRQLAENGLPVQQRNGVPSQPGAQNANPIRQLTDIQDSRLMSEIVSYSILPTEELQRRNVPPNIIQLVDQNRQQLQQSFERQRAFRAQLAKNTQGAQNGMGVPQLQRNPSVPMPGVPPTVGMLQQNGMGMMALAEPLLPSDSEIANQLEALSLNGGAEAKGGDQKAKDPRKWFDACLAQIDKSAKAIDEILAPAAALAT</sequence>
<keyword evidence="2" id="KW-1185">Reference proteome</keyword>
<evidence type="ECO:0000313" key="2">
    <source>
        <dbReference type="Proteomes" id="UP001144978"/>
    </source>
</evidence>
<organism evidence="1 2">
    <name type="scientific">Trametes sanguinea</name>
    <dbReference type="NCBI Taxonomy" id="158606"/>
    <lineage>
        <taxon>Eukaryota</taxon>
        <taxon>Fungi</taxon>
        <taxon>Dikarya</taxon>
        <taxon>Basidiomycota</taxon>
        <taxon>Agaricomycotina</taxon>
        <taxon>Agaricomycetes</taxon>
        <taxon>Polyporales</taxon>
        <taxon>Polyporaceae</taxon>
        <taxon>Trametes</taxon>
    </lineage>
</organism>
<dbReference type="Proteomes" id="UP001144978">
    <property type="component" value="Unassembled WGS sequence"/>
</dbReference>
<evidence type="ECO:0000313" key="1">
    <source>
        <dbReference type="EMBL" id="KAJ3019430.1"/>
    </source>
</evidence>
<dbReference type="EMBL" id="JANSHE010000010">
    <property type="protein sequence ID" value="KAJ3019430.1"/>
    <property type="molecule type" value="Genomic_DNA"/>
</dbReference>
<proteinExistence type="predicted"/>